<evidence type="ECO:0000313" key="11">
    <source>
        <dbReference type="Proteomes" id="UP000095751"/>
    </source>
</evidence>
<evidence type="ECO:0000256" key="6">
    <source>
        <dbReference type="ARBA" id="ARBA00022989"/>
    </source>
</evidence>
<gene>
    <name evidence="10" type="ORF">FRACYDRAFT_226433</name>
</gene>
<dbReference type="GO" id="GO:0140300">
    <property type="term" value="P:serine import into mitochondrion"/>
    <property type="evidence" value="ECO:0007669"/>
    <property type="project" value="TreeGrafter"/>
</dbReference>
<dbReference type="GO" id="GO:0015075">
    <property type="term" value="F:monoatomic ion transmembrane transporter activity"/>
    <property type="evidence" value="ECO:0007669"/>
    <property type="project" value="InterPro"/>
</dbReference>
<keyword evidence="11" id="KW-1185">Reference proteome</keyword>
<evidence type="ECO:0000256" key="4">
    <source>
        <dbReference type="ARBA" id="ARBA00022692"/>
    </source>
</evidence>
<evidence type="ECO:0000313" key="10">
    <source>
        <dbReference type="EMBL" id="OEU14302.1"/>
    </source>
</evidence>
<dbReference type="AlphaFoldDB" id="A0A1E7F7X6"/>
<dbReference type="PANTHER" id="PTHR11153">
    <property type="entry name" value="SIDEROFLEXIN"/>
    <property type="match status" value="1"/>
</dbReference>
<accession>A0A1E7F7X6</accession>
<comment type="subcellular location">
    <subcellularLocation>
        <location evidence="1">Mitochondrion membrane</location>
        <topology evidence="1">Multi-pass membrane protein</topology>
    </subcellularLocation>
</comment>
<keyword evidence="6 9" id="KW-1133">Transmembrane helix</keyword>
<dbReference type="KEGG" id="fcy:FRACYDRAFT_226433"/>
<evidence type="ECO:0000256" key="9">
    <source>
        <dbReference type="SAM" id="Phobius"/>
    </source>
</evidence>
<dbReference type="GO" id="GO:0005743">
    <property type="term" value="C:mitochondrial inner membrane"/>
    <property type="evidence" value="ECO:0007669"/>
    <property type="project" value="TreeGrafter"/>
</dbReference>
<name>A0A1E7F7X6_9STRA</name>
<dbReference type="InParanoid" id="A0A1E7F7X6"/>
<evidence type="ECO:0000256" key="8">
    <source>
        <dbReference type="ARBA" id="ARBA00023136"/>
    </source>
</evidence>
<organism evidence="10 11">
    <name type="scientific">Fragilariopsis cylindrus CCMP1102</name>
    <dbReference type="NCBI Taxonomy" id="635003"/>
    <lineage>
        <taxon>Eukaryota</taxon>
        <taxon>Sar</taxon>
        <taxon>Stramenopiles</taxon>
        <taxon>Ochrophyta</taxon>
        <taxon>Bacillariophyta</taxon>
        <taxon>Bacillariophyceae</taxon>
        <taxon>Bacillariophycidae</taxon>
        <taxon>Bacillariales</taxon>
        <taxon>Bacillariaceae</taxon>
        <taxon>Fragilariopsis</taxon>
    </lineage>
</organism>
<reference evidence="10 11" key="1">
    <citation type="submission" date="2016-09" db="EMBL/GenBank/DDBJ databases">
        <title>Extensive genetic diversity and differential bi-allelic expression allows diatom success in the polar Southern Ocean.</title>
        <authorList>
            <consortium name="DOE Joint Genome Institute"/>
            <person name="Mock T."/>
            <person name="Otillar R.P."/>
            <person name="Strauss J."/>
            <person name="Dupont C."/>
            <person name="Frickenhaus S."/>
            <person name="Maumus F."/>
            <person name="Mcmullan M."/>
            <person name="Sanges R."/>
            <person name="Schmutz J."/>
            <person name="Toseland A."/>
            <person name="Valas R."/>
            <person name="Veluchamy A."/>
            <person name="Ward B.J."/>
            <person name="Allen A."/>
            <person name="Barry K."/>
            <person name="Falciatore A."/>
            <person name="Ferrante M."/>
            <person name="Fortunato A.E."/>
            <person name="Gloeckner G."/>
            <person name="Gruber A."/>
            <person name="Hipkin R."/>
            <person name="Janech M."/>
            <person name="Kroth P."/>
            <person name="Leese F."/>
            <person name="Lindquist E."/>
            <person name="Lyon B.R."/>
            <person name="Martin J."/>
            <person name="Mayer C."/>
            <person name="Parker M."/>
            <person name="Quesneville H."/>
            <person name="Raymond J."/>
            <person name="Uhlig C."/>
            <person name="Valentin K.U."/>
            <person name="Worden A.Z."/>
            <person name="Armbrust E.V."/>
            <person name="Bowler C."/>
            <person name="Green B."/>
            <person name="Moulton V."/>
            <person name="Van Oosterhout C."/>
            <person name="Grigoriev I."/>
        </authorList>
    </citation>
    <scope>NUCLEOTIDE SEQUENCE [LARGE SCALE GENOMIC DNA]</scope>
    <source>
        <strain evidence="10 11">CCMP1102</strain>
    </source>
</reference>
<comment type="similarity">
    <text evidence="2">Belongs to the sideroflexin family.</text>
</comment>
<keyword evidence="3" id="KW-0813">Transport</keyword>
<keyword evidence="4 9" id="KW-0812">Transmembrane</keyword>
<evidence type="ECO:0000256" key="1">
    <source>
        <dbReference type="ARBA" id="ARBA00004225"/>
    </source>
</evidence>
<evidence type="ECO:0000256" key="7">
    <source>
        <dbReference type="ARBA" id="ARBA00023128"/>
    </source>
</evidence>
<dbReference type="Pfam" id="PF03820">
    <property type="entry name" value="SFXNs"/>
    <property type="match status" value="1"/>
</dbReference>
<dbReference type="PANTHER" id="PTHR11153:SF8">
    <property type="entry name" value="SIDEROFLEXIN-1"/>
    <property type="match status" value="1"/>
</dbReference>
<dbReference type="Proteomes" id="UP000095751">
    <property type="component" value="Unassembled WGS sequence"/>
</dbReference>
<evidence type="ECO:0000256" key="2">
    <source>
        <dbReference type="ARBA" id="ARBA00005974"/>
    </source>
</evidence>
<feature type="transmembrane region" description="Helical" evidence="9">
    <location>
        <begin position="289"/>
        <end position="311"/>
    </location>
</feature>
<sequence length="347" mass="38380">MTAATCLPFSTNASDQRFSQDTFQGRFSRMLLACDPYLLIYTESQIQNSKQILLDYDAGLLKSKANAEYSKLNITKEQTHVLWESRRIVESAIHPDTGEVIPRPFRMSGYVPCNGPICVSMVASSSTLPILFWSWINQTQNALVNYYNRNASSPMTNETLMISYTAAVGSALIVALGLSTLVQKKFPPKKAKQMMKFVAFPSAVVASSLNCYVVRSPEIETGIPLMDCDGTILLNETNETSCIAAKCGVESTTISRAILQAPVYFVPSMLMSSLPPLRNLIEKSPKTRVPITTFMVLTSFGLGLPATVAIFPQISSISSKDVETKYQHLINPKTNKPYDVFYYNKGL</sequence>
<dbReference type="InterPro" id="IPR004686">
    <property type="entry name" value="Mtc"/>
</dbReference>
<proteinExistence type="inferred from homology"/>
<keyword evidence="8 9" id="KW-0472">Membrane</keyword>
<feature type="transmembrane region" description="Helical" evidence="9">
    <location>
        <begin position="161"/>
        <end position="182"/>
    </location>
</feature>
<evidence type="ECO:0000256" key="5">
    <source>
        <dbReference type="ARBA" id="ARBA00022970"/>
    </source>
</evidence>
<keyword evidence="5" id="KW-0029">Amino-acid transport</keyword>
<keyword evidence="7" id="KW-0496">Mitochondrion</keyword>
<dbReference type="EMBL" id="KV784360">
    <property type="protein sequence ID" value="OEU14302.1"/>
    <property type="molecule type" value="Genomic_DNA"/>
</dbReference>
<evidence type="ECO:0000256" key="3">
    <source>
        <dbReference type="ARBA" id="ARBA00022448"/>
    </source>
</evidence>
<feature type="transmembrane region" description="Helical" evidence="9">
    <location>
        <begin position="113"/>
        <end position="136"/>
    </location>
</feature>
<dbReference type="OrthoDB" id="6608471at2759"/>
<evidence type="ECO:0008006" key="12">
    <source>
        <dbReference type="Google" id="ProtNLM"/>
    </source>
</evidence>
<protein>
    <recommendedName>
        <fullName evidence="12">Sidoreflexin</fullName>
    </recommendedName>
</protein>